<protein>
    <submittedName>
        <fullName evidence="1">Uncharacterized protein</fullName>
    </submittedName>
</protein>
<sequence length="67" mass="7436">MTPDDVFALLLIATALRVFAPDFRQLLRHLLRAGVRVGVAALLDDRTRDARQAEARVPLGQDEEAHS</sequence>
<gene>
    <name evidence="1" type="ORF">B1H18_12790</name>
</gene>
<name>A0A1V4AAB7_9ACTN</name>
<evidence type="ECO:0000313" key="2">
    <source>
        <dbReference type="Proteomes" id="UP000190539"/>
    </source>
</evidence>
<proteinExistence type="predicted"/>
<reference evidence="1 2" key="1">
    <citation type="submission" date="2017-02" db="EMBL/GenBank/DDBJ databases">
        <title>Draft Genome Sequence of Streptomyces tsukubaensis F601, a Producer of the immunosuppressant tacrolimus FK506.</title>
        <authorList>
            <person name="Zong G."/>
            <person name="Zhong C."/>
            <person name="Fu J."/>
            <person name="Qin R."/>
            <person name="Cao G."/>
        </authorList>
    </citation>
    <scope>NUCLEOTIDE SEQUENCE [LARGE SCALE GENOMIC DNA]</scope>
    <source>
        <strain evidence="1 2">F601</strain>
    </source>
</reference>
<evidence type="ECO:0000313" key="1">
    <source>
        <dbReference type="EMBL" id="OON80050.1"/>
    </source>
</evidence>
<dbReference type="OrthoDB" id="4333288at2"/>
<dbReference type="AlphaFoldDB" id="A0A1V4AAB7"/>
<dbReference type="RefSeq" id="WP_077967732.1">
    <property type="nucleotide sequence ID" value="NZ_CP045178.1"/>
</dbReference>
<keyword evidence="2" id="KW-1185">Reference proteome</keyword>
<dbReference type="STRING" id="83656.B1H18_12790"/>
<dbReference type="EMBL" id="MVFC01000008">
    <property type="protein sequence ID" value="OON80050.1"/>
    <property type="molecule type" value="Genomic_DNA"/>
</dbReference>
<dbReference type="Proteomes" id="UP000190539">
    <property type="component" value="Unassembled WGS sequence"/>
</dbReference>
<comment type="caution">
    <text evidence="1">The sequence shown here is derived from an EMBL/GenBank/DDBJ whole genome shotgun (WGS) entry which is preliminary data.</text>
</comment>
<organism evidence="1 2">
    <name type="scientific">Streptomyces tsukubensis</name>
    <dbReference type="NCBI Taxonomy" id="83656"/>
    <lineage>
        <taxon>Bacteria</taxon>
        <taxon>Bacillati</taxon>
        <taxon>Actinomycetota</taxon>
        <taxon>Actinomycetes</taxon>
        <taxon>Kitasatosporales</taxon>
        <taxon>Streptomycetaceae</taxon>
        <taxon>Streptomyces</taxon>
    </lineage>
</organism>
<accession>A0A1V4AAB7</accession>